<organism evidence="1 2">
    <name type="scientific">Echinococcus granulosus</name>
    <name type="common">Hydatid tapeworm</name>
    <dbReference type="NCBI Taxonomy" id="6210"/>
    <lineage>
        <taxon>Eukaryota</taxon>
        <taxon>Metazoa</taxon>
        <taxon>Spiralia</taxon>
        <taxon>Lophotrochozoa</taxon>
        <taxon>Platyhelminthes</taxon>
        <taxon>Cestoda</taxon>
        <taxon>Eucestoda</taxon>
        <taxon>Cyclophyllidea</taxon>
        <taxon>Taeniidae</taxon>
        <taxon>Echinococcus</taxon>
        <taxon>Echinococcus granulosus group</taxon>
    </lineage>
</organism>
<dbReference type="GeneID" id="36346149"/>
<proteinExistence type="predicted"/>
<evidence type="ECO:0000313" key="2">
    <source>
        <dbReference type="Proteomes" id="UP000019149"/>
    </source>
</evidence>
<dbReference type="EMBL" id="APAU02000219">
    <property type="protein sequence ID" value="EUB54715.1"/>
    <property type="molecule type" value="Genomic_DNA"/>
</dbReference>
<reference evidence="1 2" key="1">
    <citation type="journal article" date="2013" name="Nat. Genet.">
        <title>The genome of the hydatid tapeworm Echinococcus granulosus.</title>
        <authorList>
            <person name="Zheng H."/>
            <person name="Zhang W."/>
            <person name="Zhang L."/>
            <person name="Zhang Z."/>
            <person name="Li J."/>
            <person name="Lu G."/>
            <person name="Zhu Y."/>
            <person name="Wang Y."/>
            <person name="Huang Y."/>
            <person name="Liu J."/>
            <person name="Kang H."/>
            <person name="Chen J."/>
            <person name="Wang L."/>
            <person name="Chen A."/>
            <person name="Yu S."/>
            <person name="Gao Z."/>
            <person name="Jin L."/>
            <person name="Gu W."/>
            <person name="Wang Z."/>
            <person name="Zhao L."/>
            <person name="Shi B."/>
            <person name="Wen H."/>
            <person name="Lin R."/>
            <person name="Jones M.K."/>
            <person name="Brejova B."/>
            <person name="Vinar T."/>
            <person name="Zhao G."/>
            <person name="McManus D.P."/>
            <person name="Chen Z."/>
            <person name="Zhou Y."/>
            <person name="Wang S."/>
        </authorList>
    </citation>
    <scope>NUCLEOTIDE SEQUENCE [LARGE SCALE GENOMIC DNA]</scope>
</reference>
<protein>
    <submittedName>
        <fullName evidence="1">Uncharacterized protein</fullName>
    </submittedName>
</protein>
<comment type="caution">
    <text evidence="1">The sequence shown here is derived from an EMBL/GenBank/DDBJ whole genome shotgun (WGS) entry which is preliminary data.</text>
</comment>
<gene>
    <name evidence="1" type="ORF">EGR_10434</name>
</gene>
<dbReference type="CTD" id="36346149"/>
<keyword evidence="2" id="KW-1185">Reference proteome</keyword>
<dbReference type="Proteomes" id="UP000019149">
    <property type="component" value="Unassembled WGS sequence"/>
</dbReference>
<name>W6U0S0_ECHGR</name>
<dbReference type="RefSeq" id="XP_024345911.1">
    <property type="nucleotide sequence ID" value="XM_024499683.1"/>
</dbReference>
<dbReference type="KEGG" id="egl:EGR_10434"/>
<sequence length="97" mass="10862">MWYFKYGNRPKASAFTGNGISALSSAVESGISNNIPTETVTHGNGIVCAFLELSIRRNDRQRVLMLPGTFTTVSGDYFIHICAFHWVDTKVNCFKKR</sequence>
<dbReference type="AlphaFoldDB" id="W6U0S0"/>
<accession>W6U0S0</accession>
<evidence type="ECO:0000313" key="1">
    <source>
        <dbReference type="EMBL" id="EUB54715.1"/>
    </source>
</evidence>